<feature type="domain" description="Toxin YqcG C-terminal" evidence="1">
    <location>
        <begin position="13"/>
        <end position="66"/>
    </location>
</feature>
<name>A0A6L9Y8C1_9BURK</name>
<comment type="caution">
    <text evidence="2">The sequence shown here is derived from an EMBL/GenBank/DDBJ whole genome shotgun (WGS) entry which is preliminary data.</text>
</comment>
<dbReference type="Proteomes" id="UP000477651">
    <property type="component" value="Unassembled WGS sequence"/>
</dbReference>
<protein>
    <recommendedName>
        <fullName evidence="1">Toxin YqcG C-terminal domain-containing protein</fullName>
    </recommendedName>
</protein>
<accession>A0A6L9Y8C1</accession>
<dbReference type="InterPro" id="IPR026835">
    <property type="entry name" value="YqcG_C"/>
</dbReference>
<proteinExistence type="predicted"/>
<dbReference type="RefSeq" id="WP_163765054.1">
    <property type="nucleotide sequence ID" value="NZ_JAAGYR010000026.1"/>
</dbReference>
<reference evidence="2 3" key="1">
    <citation type="submission" date="2020-02" db="EMBL/GenBank/DDBJ databases">
        <title>Pelistega sp. NLN82 were isolated from wild rodents of the Hainan Island.</title>
        <authorList>
            <person name="Niu N."/>
            <person name="Zhou J."/>
        </authorList>
    </citation>
    <scope>NUCLEOTIDE SEQUENCE [LARGE SCALE GENOMIC DNA]</scope>
    <source>
        <strain evidence="2 3">NLN82</strain>
    </source>
</reference>
<keyword evidence="3" id="KW-1185">Reference proteome</keyword>
<dbReference type="EMBL" id="JAAGYR010000026">
    <property type="protein sequence ID" value="NEN76626.1"/>
    <property type="molecule type" value="Genomic_DNA"/>
</dbReference>
<gene>
    <name evidence="2" type="ORF">F9B74_09950</name>
</gene>
<organism evidence="2 3">
    <name type="scientific">Pelistega ratti</name>
    <dbReference type="NCBI Taxonomy" id="2652177"/>
    <lineage>
        <taxon>Bacteria</taxon>
        <taxon>Pseudomonadati</taxon>
        <taxon>Pseudomonadota</taxon>
        <taxon>Betaproteobacteria</taxon>
        <taxon>Burkholderiales</taxon>
        <taxon>Alcaligenaceae</taxon>
        <taxon>Pelistega</taxon>
    </lineage>
</organism>
<dbReference type="Pfam" id="PF14410">
    <property type="entry name" value="GH-E"/>
    <property type="match status" value="1"/>
</dbReference>
<evidence type="ECO:0000313" key="2">
    <source>
        <dbReference type="EMBL" id="NEN76626.1"/>
    </source>
</evidence>
<sequence length="91" mass="10749">MGNYRNKVIHEEIQTPFDIGHIYGREHWRLVLVAKEVGLTQKEFNAYVNARPEFFKPENASLNRSRINEKKGIDGLDDIKDDMKKFKSERK</sequence>
<evidence type="ECO:0000313" key="3">
    <source>
        <dbReference type="Proteomes" id="UP000477651"/>
    </source>
</evidence>
<dbReference type="AlphaFoldDB" id="A0A6L9Y8C1"/>
<evidence type="ECO:0000259" key="1">
    <source>
        <dbReference type="Pfam" id="PF14410"/>
    </source>
</evidence>